<accession>A0A1I1G0N4</accession>
<dbReference type="PIRSF" id="PIRSF000106">
    <property type="entry name" value="ME"/>
    <property type="match status" value="1"/>
</dbReference>
<evidence type="ECO:0000256" key="4">
    <source>
        <dbReference type="PIRSR" id="PIRSR000106-2"/>
    </source>
</evidence>
<dbReference type="Gene3D" id="3.40.50.10380">
    <property type="entry name" value="Malic enzyme, N-terminal domain"/>
    <property type="match status" value="1"/>
</dbReference>
<feature type="active site" description="Proton acceptor" evidence="3">
    <location>
        <position position="167"/>
    </location>
</feature>
<organism evidence="9 10">
    <name type="scientific">Alkalibacterium subtropicum</name>
    <dbReference type="NCBI Taxonomy" id="753702"/>
    <lineage>
        <taxon>Bacteria</taxon>
        <taxon>Bacillati</taxon>
        <taxon>Bacillota</taxon>
        <taxon>Bacilli</taxon>
        <taxon>Lactobacillales</taxon>
        <taxon>Carnobacteriaceae</taxon>
        <taxon>Alkalibacterium</taxon>
    </lineage>
</organism>
<dbReference type="GO" id="GO:0046872">
    <property type="term" value="F:metal ion binding"/>
    <property type="evidence" value="ECO:0007669"/>
    <property type="project" value="UniProtKB-KW"/>
</dbReference>
<dbReference type="EMBL" id="FOLT01000002">
    <property type="protein sequence ID" value="SFC05389.1"/>
    <property type="molecule type" value="Genomic_DNA"/>
</dbReference>
<feature type="active site" description="Proton donor" evidence="3">
    <location>
        <position position="93"/>
    </location>
</feature>
<comment type="similarity">
    <text evidence="1 6">Belongs to the malic enzymes family.</text>
</comment>
<evidence type="ECO:0000259" key="7">
    <source>
        <dbReference type="SMART" id="SM00919"/>
    </source>
</evidence>
<dbReference type="SUPFAM" id="SSF53223">
    <property type="entry name" value="Aminoacid dehydrogenase-like, N-terminal domain"/>
    <property type="match status" value="1"/>
</dbReference>
<dbReference type="AlphaFoldDB" id="A0A1I1G0N4"/>
<dbReference type="SMART" id="SM01274">
    <property type="entry name" value="malic"/>
    <property type="match status" value="1"/>
</dbReference>
<feature type="binding site" evidence="5">
    <location>
        <position position="239"/>
    </location>
    <ligand>
        <name>a divalent metal cation</name>
        <dbReference type="ChEBI" id="CHEBI:60240"/>
    </ligand>
</feature>
<evidence type="ECO:0000313" key="9">
    <source>
        <dbReference type="EMBL" id="SFC05389.1"/>
    </source>
</evidence>
<dbReference type="GO" id="GO:0005829">
    <property type="term" value="C:cytosol"/>
    <property type="evidence" value="ECO:0007669"/>
    <property type="project" value="TreeGrafter"/>
</dbReference>
<dbReference type="SMART" id="SM00919">
    <property type="entry name" value="Malic_M"/>
    <property type="match status" value="1"/>
</dbReference>
<sequence length="545" mass="60224">MINIKLTEVLNNPYINKGTAFTEQEREVFSLEGRLPPAIQTIDEQSDNFLRKLSGMGTDYDKHRYLMNLYADNRTLFFYIVENNIKKLLPIIYTPTIAEAVKHFSKDNDQARDAVYISTAKPDKIKSALENSTKNLSVIKLMVITDGEGVLGMGDWGINGAAISIGKLAVYTVAAGLNPQEVLPVVIDAGTNNEELLNDTYYLGNRQKRISGEPYLKFIDQFISIASELFPNVLFHWEDFGIRHAQLILDKYRDKLCTFNDDIQGTGIMMVSALNSVEKITQKKLTDHTIMIFGAGTAGIGIADLILAELKDKGMPEEEAKQRIYLYDRHGIVHSEMKGATAGQQRYAQAKDRFERLPDTLEEAVEAVKPTILIGSSGQSGAFSKDVVEHMHKYTERPAIFPISNPASLAEAKAVDIVNWTKGKGLVVTGSPSEPVEYEGVTYVIGQANNALLYPGLGLGLVTAQAKRVTDSVLLSAAHAVNDIQDLSEEGTALLPDVSRLREVSDRVAEAVINKVIEENLNQVDISDSAEAVRQNSWEAVYRPL</sequence>
<feature type="binding site" evidence="5">
    <location>
        <position position="238"/>
    </location>
    <ligand>
        <name>a divalent metal cation</name>
        <dbReference type="ChEBI" id="CHEBI:60240"/>
    </ligand>
</feature>
<feature type="domain" description="Malic enzyme NAD-binding" evidence="7">
    <location>
        <begin position="263"/>
        <end position="517"/>
    </location>
</feature>
<evidence type="ECO:0000256" key="1">
    <source>
        <dbReference type="ARBA" id="ARBA00008785"/>
    </source>
</evidence>
<reference evidence="10" key="1">
    <citation type="submission" date="2016-10" db="EMBL/GenBank/DDBJ databases">
        <authorList>
            <person name="Varghese N."/>
            <person name="Submissions S."/>
        </authorList>
    </citation>
    <scope>NUCLEOTIDE SEQUENCE [LARGE SCALE GENOMIC DNA]</scope>
    <source>
        <strain evidence="10">DSM 23664</strain>
    </source>
</reference>
<dbReference type="GO" id="GO:0004470">
    <property type="term" value="F:malic enzyme activity"/>
    <property type="evidence" value="ECO:0007669"/>
    <property type="project" value="InterPro"/>
</dbReference>
<keyword evidence="10" id="KW-1185">Reference proteome</keyword>
<feature type="binding site" evidence="4">
    <location>
        <position position="449"/>
    </location>
    <ligand>
        <name>(S)-malate</name>
        <dbReference type="ChEBI" id="CHEBI:15589"/>
    </ligand>
</feature>
<gene>
    <name evidence="9" type="ORF">SAMN04488102_102341</name>
</gene>
<dbReference type="SUPFAM" id="SSF51735">
    <property type="entry name" value="NAD(P)-binding Rossmann-fold domains"/>
    <property type="match status" value="1"/>
</dbReference>
<dbReference type="PRINTS" id="PR00072">
    <property type="entry name" value="MALOXRDTASE"/>
</dbReference>
<dbReference type="InterPro" id="IPR046346">
    <property type="entry name" value="Aminoacid_DH-like_N_sf"/>
</dbReference>
<protein>
    <submittedName>
        <fullName evidence="9">Malate dehydrogenase (Oxaloacetate-decarboxylating)</fullName>
    </submittedName>
</protein>
<dbReference type="GO" id="GO:0006108">
    <property type="term" value="P:malate metabolic process"/>
    <property type="evidence" value="ECO:0007669"/>
    <property type="project" value="TreeGrafter"/>
</dbReference>
<dbReference type="Pfam" id="PF00390">
    <property type="entry name" value="malic"/>
    <property type="match status" value="1"/>
</dbReference>
<feature type="binding site" evidence="5">
    <location>
        <position position="262"/>
    </location>
    <ligand>
        <name>a divalent metal cation</name>
        <dbReference type="ChEBI" id="CHEBI:60240"/>
    </ligand>
</feature>
<comment type="cofactor">
    <cofactor evidence="5">
        <name>Mg(2+)</name>
        <dbReference type="ChEBI" id="CHEBI:18420"/>
    </cofactor>
    <cofactor evidence="5">
        <name>Mn(2+)</name>
        <dbReference type="ChEBI" id="CHEBI:29035"/>
    </cofactor>
    <text evidence="5">Divalent metal cations. Prefers magnesium or manganese.</text>
</comment>
<evidence type="ECO:0000256" key="2">
    <source>
        <dbReference type="ARBA" id="ARBA00023027"/>
    </source>
</evidence>
<dbReference type="STRING" id="753702.SAMN04488102_102341"/>
<dbReference type="NCBIfam" id="NF010052">
    <property type="entry name" value="PRK13529.1"/>
    <property type="match status" value="1"/>
</dbReference>
<dbReference type="InterPro" id="IPR012302">
    <property type="entry name" value="Malic_NAD-bd"/>
</dbReference>
<evidence type="ECO:0000256" key="3">
    <source>
        <dbReference type="PIRSR" id="PIRSR000106-1"/>
    </source>
</evidence>
<keyword evidence="5 6" id="KW-0479">Metal-binding</keyword>
<dbReference type="InterPro" id="IPR001891">
    <property type="entry name" value="Malic_OxRdtase"/>
</dbReference>
<dbReference type="InterPro" id="IPR012301">
    <property type="entry name" value="Malic_N_dom"/>
</dbReference>
<dbReference type="Pfam" id="PF03949">
    <property type="entry name" value="Malic_M"/>
    <property type="match status" value="1"/>
</dbReference>
<dbReference type="PANTHER" id="PTHR23406:SF34">
    <property type="entry name" value="NAD-DEPENDENT MALIC ENZYME, MITOCHONDRIAL"/>
    <property type="match status" value="1"/>
</dbReference>
<feature type="domain" description="Malic enzyme N-terminal" evidence="8">
    <location>
        <begin position="70"/>
        <end position="253"/>
    </location>
</feature>
<dbReference type="GO" id="GO:0051287">
    <property type="term" value="F:NAD binding"/>
    <property type="evidence" value="ECO:0007669"/>
    <property type="project" value="InterPro"/>
</dbReference>
<dbReference type="Gene3D" id="3.40.50.720">
    <property type="entry name" value="NAD(P)-binding Rossmann-like Domain"/>
    <property type="match status" value="1"/>
</dbReference>
<keyword evidence="2" id="KW-0520">NAD</keyword>
<proteinExistence type="inferred from homology"/>
<dbReference type="InterPro" id="IPR037062">
    <property type="entry name" value="Malic_N_dom_sf"/>
</dbReference>
<evidence type="ECO:0000256" key="6">
    <source>
        <dbReference type="RuleBase" id="RU003427"/>
    </source>
</evidence>
<dbReference type="OrthoDB" id="3314528at2"/>
<dbReference type="InterPro" id="IPR036291">
    <property type="entry name" value="NAD(P)-bd_dom_sf"/>
</dbReference>
<evidence type="ECO:0000313" key="10">
    <source>
        <dbReference type="Proteomes" id="UP000199612"/>
    </source>
</evidence>
<dbReference type="Proteomes" id="UP000199612">
    <property type="component" value="Unassembled WGS sequence"/>
</dbReference>
<dbReference type="RefSeq" id="WP_091528700.1">
    <property type="nucleotide sequence ID" value="NZ_FOLT01000002.1"/>
</dbReference>
<dbReference type="PANTHER" id="PTHR23406">
    <property type="entry name" value="MALIC ENZYME-RELATED"/>
    <property type="match status" value="1"/>
</dbReference>
<dbReference type="GO" id="GO:0016616">
    <property type="term" value="F:oxidoreductase activity, acting on the CH-OH group of donors, NAD or NADP as acceptor"/>
    <property type="evidence" value="ECO:0007669"/>
    <property type="project" value="InterPro"/>
</dbReference>
<feature type="binding site" evidence="4">
    <location>
        <position position="405"/>
    </location>
    <ligand>
        <name>(S)-malate</name>
        <dbReference type="ChEBI" id="CHEBI:15589"/>
    </ligand>
</feature>
<evidence type="ECO:0000256" key="5">
    <source>
        <dbReference type="PIRSR" id="PIRSR000106-3"/>
    </source>
</evidence>
<name>A0A1I1G0N4_9LACT</name>
<evidence type="ECO:0000259" key="8">
    <source>
        <dbReference type="SMART" id="SM01274"/>
    </source>
</evidence>